<reference evidence="14" key="1">
    <citation type="submission" date="2023-08" db="EMBL/GenBank/DDBJ databases">
        <title>Draft sequence of the Babesia gibsoni genome.</title>
        <authorList>
            <person name="Yamagishi J.Y."/>
            <person name="Xuan X.X."/>
        </authorList>
    </citation>
    <scope>NUCLEOTIDE SEQUENCE</scope>
    <source>
        <strain evidence="14">Azabu</strain>
    </source>
</reference>
<gene>
    <name evidence="14" type="ORF">BgAZ_101840</name>
</gene>
<evidence type="ECO:0000256" key="3">
    <source>
        <dbReference type="ARBA" id="ARBA00011775"/>
    </source>
</evidence>
<dbReference type="AlphaFoldDB" id="A0AAD8PF51"/>
<evidence type="ECO:0000256" key="11">
    <source>
        <dbReference type="ARBA" id="ARBA00045555"/>
    </source>
</evidence>
<comment type="subunit">
    <text evidence="3 12">Oligomeric complex that consists of at least the alpha, beta, beta', gamma, delta, epsilon and zeta subunits.</text>
</comment>
<keyword evidence="5 12" id="KW-0963">Cytoplasm</keyword>
<evidence type="ECO:0000259" key="13">
    <source>
        <dbReference type="Pfam" id="PF01217"/>
    </source>
</evidence>
<keyword evidence="7 12" id="KW-0653">Protein transport</keyword>
<protein>
    <recommendedName>
        <fullName evidence="12">Coatomer subunit zeta</fullName>
    </recommendedName>
</protein>
<evidence type="ECO:0000256" key="5">
    <source>
        <dbReference type="ARBA" id="ARBA00022490"/>
    </source>
</evidence>
<keyword evidence="8 12" id="KW-0333">Golgi apparatus</keyword>
<comment type="function">
    <text evidence="11">The coatomer is a cytosolic protein complex that binds to dilysine motifs and reversibly associates with Golgi non-clathrin-coated vesicles, which further mediate biosynthetic protein transport from the ER, via the Golgi up to the trans Golgi network. Coatomer complex is required for budding from Golgi membranes, and is essential for the retrograde Golgi-to-ER transport of dilysine-tagged proteins. The zeta subunit may be involved in regulating the coat assembly and, hence, the rate of biosynthetic protein transport due to its association-dissociation properties with the coatomer complex.</text>
</comment>
<dbReference type="Proteomes" id="UP001230268">
    <property type="component" value="Unassembled WGS sequence"/>
</dbReference>
<dbReference type="GO" id="GO:0006891">
    <property type="term" value="P:intra-Golgi vesicle-mediated transport"/>
    <property type="evidence" value="ECO:0007669"/>
    <property type="project" value="TreeGrafter"/>
</dbReference>
<dbReference type="SUPFAM" id="SSF64356">
    <property type="entry name" value="SNARE-like"/>
    <property type="match status" value="1"/>
</dbReference>
<dbReference type="InterPro" id="IPR022775">
    <property type="entry name" value="AP_mu_sigma_su"/>
</dbReference>
<evidence type="ECO:0000256" key="6">
    <source>
        <dbReference type="ARBA" id="ARBA00022892"/>
    </source>
</evidence>
<dbReference type="Gene3D" id="3.30.450.60">
    <property type="match status" value="1"/>
</dbReference>
<accession>A0AAD8PF51</accession>
<evidence type="ECO:0000256" key="12">
    <source>
        <dbReference type="RuleBase" id="RU366053"/>
    </source>
</evidence>
<evidence type="ECO:0000313" key="15">
    <source>
        <dbReference type="Proteomes" id="UP001230268"/>
    </source>
</evidence>
<evidence type="ECO:0000256" key="2">
    <source>
        <dbReference type="ARBA" id="ARBA00006972"/>
    </source>
</evidence>
<evidence type="ECO:0000256" key="1">
    <source>
        <dbReference type="ARBA" id="ARBA00004255"/>
    </source>
</evidence>
<dbReference type="InterPro" id="IPR039652">
    <property type="entry name" value="Coatomer_zeta"/>
</dbReference>
<comment type="caution">
    <text evidence="14">The sequence shown here is derived from an EMBL/GenBank/DDBJ whole genome shotgun (WGS) entry which is preliminary data.</text>
</comment>
<evidence type="ECO:0000256" key="8">
    <source>
        <dbReference type="ARBA" id="ARBA00023034"/>
    </source>
</evidence>
<evidence type="ECO:0000256" key="4">
    <source>
        <dbReference type="ARBA" id="ARBA00022448"/>
    </source>
</evidence>
<dbReference type="PANTHER" id="PTHR11043:SF0">
    <property type="entry name" value="COATOMER SUBUNIT ZETA"/>
    <property type="match status" value="1"/>
</dbReference>
<evidence type="ECO:0000313" key="14">
    <source>
        <dbReference type="EMBL" id="KAK1444278.1"/>
    </source>
</evidence>
<comment type="similarity">
    <text evidence="2 12">Belongs to the adaptor complexes small subunit family.</text>
</comment>
<dbReference type="Pfam" id="PF01217">
    <property type="entry name" value="Clat_adaptor_s"/>
    <property type="match status" value="1"/>
</dbReference>
<keyword evidence="9 12" id="KW-0472">Membrane</keyword>
<keyword evidence="6 12" id="KW-0931">ER-Golgi transport</keyword>
<feature type="domain" description="AP complex mu/sigma subunit" evidence="13">
    <location>
        <begin position="9"/>
        <end position="175"/>
    </location>
</feature>
<evidence type="ECO:0000256" key="7">
    <source>
        <dbReference type="ARBA" id="ARBA00022927"/>
    </source>
</evidence>
<evidence type="ECO:0000256" key="9">
    <source>
        <dbReference type="ARBA" id="ARBA00023136"/>
    </source>
</evidence>
<organism evidence="14 15">
    <name type="scientific">Babesia gibsoni</name>
    <dbReference type="NCBI Taxonomy" id="33632"/>
    <lineage>
        <taxon>Eukaryota</taxon>
        <taxon>Sar</taxon>
        <taxon>Alveolata</taxon>
        <taxon>Apicomplexa</taxon>
        <taxon>Aconoidasida</taxon>
        <taxon>Piroplasmida</taxon>
        <taxon>Babesiidae</taxon>
        <taxon>Babesia</taxon>
    </lineage>
</organism>
<keyword evidence="4 12" id="KW-0813">Transport</keyword>
<dbReference type="GO" id="GO:0000139">
    <property type="term" value="C:Golgi membrane"/>
    <property type="evidence" value="ECO:0007669"/>
    <property type="project" value="UniProtKB-SubCell"/>
</dbReference>
<dbReference type="EMBL" id="JAVEPI010000001">
    <property type="protein sequence ID" value="KAK1444278.1"/>
    <property type="molecule type" value="Genomic_DNA"/>
</dbReference>
<proteinExistence type="inferred from homology"/>
<comment type="subcellular location">
    <subcellularLocation>
        <location evidence="12">Cytoplasm</location>
    </subcellularLocation>
    <subcellularLocation>
        <location evidence="1 12">Golgi apparatus membrane</location>
        <topology evidence="1 12">Peripheral membrane protein</topology>
        <orientation evidence="1 12">Cytoplasmic side</orientation>
    </subcellularLocation>
    <subcellularLocation>
        <location evidence="12">Cytoplasmic vesicle</location>
        <location evidence="12">COPI-coated vesicle membrane</location>
        <topology evidence="12">Peripheral membrane protein</topology>
        <orientation evidence="12">Cytoplasmic side</orientation>
    </subcellularLocation>
</comment>
<dbReference type="GO" id="GO:0006886">
    <property type="term" value="P:intracellular protein transport"/>
    <property type="evidence" value="ECO:0007669"/>
    <property type="project" value="TreeGrafter"/>
</dbReference>
<dbReference type="GO" id="GO:0030126">
    <property type="term" value="C:COPI vesicle coat"/>
    <property type="evidence" value="ECO:0007669"/>
    <property type="project" value="UniProtKB-UniRule"/>
</dbReference>
<keyword evidence="10 12" id="KW-0968">Cytoplasmic vesicle</keyword>
<dbReference type="GO" id="GO:0006890">
    <property type="term" value="P:retrograde vesicle-mediated transport, Golgi to endoplasmic reticulum"/>
    <property type="evidence" value="ECO:0007669"/>
    <property type="project" value="UniProtKB-UniRule"/>
</dbReference>
<dbReference type="PANTHER" id="PTHR11043">
    <property type="entry name" value="ZETA-COAT PROTEIN"/>
    <property type="match status" value="1"/>
</dbReference>
<dbReference type="InterPro" id="IPR011012">
    <property type="entry name" value="Longin-like_dom_sf"/>
</dbReference>
<name>A0AAD8PF51_BABGI</name>
<keyword evidence="15" id="KW-1185">Reference proteome</keyword>
<sequence length="203" mass="22349">MDNIPITQVDAVLLLDDRGERIAVKYYPQHCPLAANEAAPKCPWETLDKQKAFERSLAKEVEADGVRGRLCSREMASNAEGDSGCRVVGGHLVNYRMASDFCIFVVGPSKENELLLADVGSTVMRCLVGITGDDLQKETLFNKLDCVFLLLDDVVDGGIVMENDPNVILKRIKSRGGEGSDHVPLNQTIYNLRNNVIRSLLNS</sequence>
<evidence type="ECO:0000256" key="10">
    <source>
        <dbReference type="ARBA" id="ARBA00023329"/>
    </source>
</evidence>